<dbReference type="EMBL" id="AK372079">
    <property type="protein sequence ID" value="BAK03277.1"/>
    <property type="molecule type" value="mRNA"/>
</dbReference>
<keyword evidence="1" id="KW-0732">Signal</keyword>
<feature type="signal peptide" evidence="1">
    <location>
        <begin position="1"/>
        <end position="26"/>
    </location>
</feature>
<dbReference type="AlphaFoldDB" id="F2E7F5"/>
<evidence type="ECO:0000313" key="2">
    <source>
        <dbReference type="EMBL" id="BAK03277.1"/>
    </source>
</evidence>
<reference evidence="2" key="1">
    <citation type="journal article" date="2011" name="Plant Physiol.">
        <title>Comprehensive sequence analysis of 24,783 barley full-length cDNAs derived from 12 clone libraries.</title>
        <authorList>
            <person name="Matsumoto T."/>
            <person name="Tanaka T."/>
            <person name="Sakai H."/>
            <person name="Amano N."/>
            <person name="Kanamori H."/>
            <person name="Kurita K."/>
            <person name="Kikuta A."/>
            <person name="Kamiya K."/>
            <person name="Yamamoto M."/>
            <person name="Ikawa H."/>
            <person name="Fujii N."/>
            <person name="Hori K."/>
            <person name="Itoh T."/>
            <person name="Sato K."/>
        </authorList>
    </citation>
    <scope>NUCLEOTIDE SEQUENCE</scope>
    <source>
        <tissue evidence="2">Shoot and root</tissue>
    </source>
</reference>
<feature type="chain" id="PRO_5003276131" evidence="1">
    <location>
        <begin position="27"/>
        <end position="78"/>
    </location>
</feature>
<accession>F2E7F5</accession>
<name>F2E7F5_HORVV</name>
<protein>
    <submittedName>
        <fullName evidence="2">Predicted protein</fullName>
    </submittedName>
</protein>
<evidence type="ECO:0000256" key="1">
    <source>
        <dbReference type="SAM" id="SignalP"/>
    </source>
</evidence>
<organism evidence="2">
    <name type="scientific">Hordeum vulgare subsp. vulgare</name>
    <name type="common">Domesticated barley</name>
    <dbReference type="NCBI Taxonomy" id="112509"/>
    <lineage>
        <taxon>Eukaryota</taxon>
        <taxon>Viridiplantae</taxon>
        <taxon>Streptophyta</taxon>
        <taxon>Embryophyta</taxon>
        <taxon>Tracheophyta</taxon>
        <taxon>Spermatophyta</taxon>
        <taxon>Magnoliopsida</taxon>
        <taxon>Liliopsida</taxon>
        <taxon>Poales</taxon>
        <taxon>Poaceae</taxon>
        <taxon>BOP clade</taxon>
        <taxon>Pooideae</taxon>
        <taxon>Triticodae</taxon>
        <taxon>Triticeae</taxon>
        <taxon>Hordeinae</taxon>
        <taxon>Hordeum</taxon>
    </lineage>
</organism>
<proteinExistence type="evidence at transcript level"/>
<sequence>MQWRGEYNFVVMGWWGQVCMINLSLAAEIISQECTCACRSDGTTYIYNNHLMPFHLVASIKLLVHCNQEANNSVLVLN</sequence>